<comment type="caution">
    <text evidence="1">The sequence shown here is derived from an EMBL/GenBank/DDBJ whole genome shotgun (WGS) entry which is preliminary data.</text>
</comment>
<dbReference type="GO" id="GO:0005829">
    <property type="term" value="C:cytosol"/>
    <property type="evidence" value="ECO:0007669"/>
    <property type="project" value="TreeGrafter"/>
</dbReference>
<dbReference type="GeneID" id="93159204"/>
<dbReference type="PANTHER" id="PTHR10000">
    <property type="entry name" value="PHOSPHOSERINE PHOSPHATASE"/>
    <property type="match status" value="1"/>
</dbReference>
<dbReference type="GO" id="GO:0000287">
    <property type="term" value="F:magnesium ion binding"/>
    <property type="evidence" value="ECO:0007669"/>
    <property type="project" value="TreeGrafter"/>
</dbReference>
<dbReference type="Gene3D" id="3.30.1240.10">
    <property type="match status" value="1"/>
</dbReference>
<dbReference type="GO" id="GO:0016791">
    <property type="term" value="F:phosphatase activity"/>
    <property type="evidence" value="ECO:0007669"/>
    <property type="project" value="TreeGrafter"/>
</dbReference>
<protein>
    <submittedName>
        <fullName evidence="1">HAD family hydrolase</fullName>
    </submittedName>
</protein>
<keyword evidence="2" id="KW-1185">Reference proteome</keyword>
<reference evidence="1 2" key="1">
    <citation type="submission" date="2019-08" db="EMBL/GenBank/DDBJ databases">
        <title>In-depth cultivation of the pig gut microbiome towards novel bacterial diversity and tailored functional studies.</title>
        <authorList>
            <person name="Wylensek D."/>
            <person name="Hitch T.C.A."/>
            <person name="Clavel T."/>
        </authorList>
    </citation>
    <scope>NUCLEOTIDE SEQUENCE [LARGE SCALE GENOMIC DNA]</scope>
    <source>
        <strain evidence="1 2">LKV-472-APC-3</strain>
    </source>
</reference>
<evidence type="ECO:0000313" key="2">
    <source>
        <dbReference type="Proteomes" id="UP000434241"/>
    </source>
</evidence>
<gene>
    <name evidence="1" type="ORF">FYJ55_07835</name>
</gene>
<accession>A0A6N7V4R4</accession>
<dbReference type="SFLD" id="SFLDS00003">
    <property type="entry name" value="Haloacid_Dehalogenase"/>
    <property type="match status" value="1"/>
</dbReference>
<dbReference type="InterPro" id="IPR036412">
    <property type="entry name" value="HAD-like_sf"/>
</dbReference>
<name>A0A6N7V4R4_9FIRM</name>
<proteinExistence type="predicted"/>
<dbReference type="NCBIfam" id="TIGR00099">
    <property type="entry name" value="Cof-subfamily"/>
    <property type="match status" value="1"/>
</dbReference>
<dbReference type="PROSITE" id="PS01229">
    <property type="entry name" value="COF_2"/>
    <property type="match status" value="1"/>
</dbReference>
<dbReference type="RefSeq" id="WP_154556368.1">
    <property type="nucleotide sequence ID" value="NZ_JAQXZU010000056.1"/>
</dbReference>
<evidence type="ECO:0000313" key="1">
    <source>
        <dbReference type="EMBL" id="MSS56796.1"/>
    </source>
</evidence>
<dbReference type="Gene3D" id="3.40.50.1000">
    <property type="entry name" value="HAD superfamily/HAD-like"/>
    <property type="match status" value="1"/>
</dbReference>
<dbReference type="EMBL" id="VUMR01000044">
    <property type="protein sequence ID" value="MSS56796.1"/>
    <property type="molecule type" value="Genomic_DNA"/>
</dbReference>
<keyword evidence="1" id="KW-0378">Hydrolase</keyword>
<dbReference type="InterPro" id="IPR000150">
    <property type="entry name" value="Cof"/>
</dbReference>
<dbReference type="InterPro" id="IPR023214">
    <property type="entry name" value="HAD_sf"/>
</dbReference>
<dbReference type="SFLD" id="SFLDG01140">
    <property type="entry name" value="C2.B:_Phosphomannomutase_and_P"/>
    <property type="match status" value="1"/>
</dbReference>
<dbReference type="SUPFAM" id="SSF56784">
    <property type="entry name" value="HAD-like"/>
    <property type="match status" value="1"/>
</dbReference>
<dbReference type="AlphaFoldDB" id="A0A6N7V4R4"/>
<dbReference type="Pfam" id="PF08282">
    <property type="entry name" value="Hydrolase_3"/>
    <property type="match status" value="1"/>
</dbReference>
<dbReference type="Proteomes" id="UP000434241">
    <property type="component" value="Unassembled WGS sequence"/>
</dbReference>
<sequence length="267" mass="30743">MKHKIVFFDMDGTLYQTENDVIQESALDAIQTLKDKGYIVCAATGRPLNQMKLILQRVQFDYYVLINGSYILDKDFQEIGSYPILQDNVNDLVNFSKKHETGLMFHFGDATYIYNNFYPMYDFCKYCNVLDSLFYDPSQSYHLRHKAFNAVVLTKDKKLVDQFMETHPNLRNDLINVKTDGFCFDIFNADNDKSKGIEMILEKTGFTWKDTICFGDSTNDIHMLKKADIGVAMGNASDFVKSYANFATTSTYDNGIYNAVKKILKDE</sequence>
<organism evidence="1 2">
    <name type="scientific">Holdemanella porci</name>
    <dbReference type="NCBI Taxonomy" id="2652276"/>
    <lineage>
        <taxon>Bacteria</taxon>
        <taxon>Bacillati</taxon>
        <taxon>Bacillota</taxon>
        <taxon>Erysipelotrichia</taxon>
        <taxon>Erysipelotrichales</taxon>
        <taxon>Erysipelotrichaceae</taxon>
        <taxon>Holdemanella</taxon>
    </lineage>
</organism>
<dbReference type="PANTHER" id="PTHR10000:SF25">
    <property type="entry name" value="PHOSPHATASE YKRA-RELATED"/>
    <property type="match status" value="1"/>
</dbReference>